<feature type="transmembrane region" description="Helical" evidence="2">
    <location>
        <begin position="320"/>
        <end position="338"/>
    </location>
</feature>
<dbReference type="InterPro" id="IPR019734">
    <property type="entry name" value="TPR_rpt"/>
</dbReference>
<dbReference type="Pfam" id="PF13431">
    <property type="entry name" value="TPR_17"/>
    <property type="match status" value="1"/>
</dbReference>
<evidence type="ECO:0000313" key="3">
    <source>
        <dbReference type="EMBL" id="TPN81647.1"/>
    </source>
</evidence>
<dbReference type="RefSeq" id="WP_140597409.1">
    <property type="nucleotide sequence ID" value="NZ_VFWZ01000010.1"/>
</dbReference>
<feature type="transmembrane region" description="Helical" evidence="2">
    <location>
        <begin position="377"/>
        <end position="394"/>
    </location>
</feature>
<sequence>MSTKNSRINYEEMFQKISFQKILIVITIVTIIVFSPIFIGSEFLAYDDNWYIYENKNVINFSWDSIVNMFSSPLAGQYSPLGELYNFILYFLFGENATAFKIVALFVHLLNVFLLFNILKNLFQDKVLVSVVTLFFAIHPLQVETIGWLSVMYRNTVFFMFLGYFFYFKYLNDNYKKYKLIPVVVCYVVAFLFKEQAILFPVGLFLINMHKFDYKWNKRIIVEMLFWGVITLAFGLVTIQITQTGGPSITGMKIPLLEKIQLFINTIFDYTYNYLFPNKLSFSYLYALSQSGKSVFKLTFTIIILCLGIFLSFKNKVFRFGFIWLFGFLSLSLSFSFLGMRLTYMADRYVYVPIIGYSIVLYSLILFIHNKFPKRNLHLWISLVFAISFAIFSFNRVSVFRNTKNLWSNVIDVNPNDHYAHNNLGYYYKTNNEIDKATFHYKRAIEIDATNYLAHNNLGDIYALEKQYGKAILHYSKSIKKKPQYKIAYINRANAARKIKNSELLISDLRKIIGFNPKNTKLRTVLIKDLFENKRYREVVKEAKEILKYDQSNNEINSYLGRSYVYLKEYKNAKIFISREIENNKNNGYYLYLRSVCYYQLGDLENAFRDIARAQKIGYAVDKNYLNLMVSEAKKSGIIK</sequence>
<feature type="transmembrane region" description="Helical" evidence="2">
    <location>
        <begin position="219"/>
        <end position="239"/>
    </location>
</feature>
<dbReference type="OrthoDB" id="2067003at2"/>
<dbReference type="Gene3D" id="1.25.40.10">
    <property type="entry name" value="Tetratricopeptide repeat domain"/>
    <property type="match status" value="3"/>
</dbReference>
<dbReference type="AlphaFoldDB" id="A0A504IT44"/>
<feature type="repeat" description="TPR" evidence="1">
    <location>
        <begin position="418"/>
        <end position="451"/>
    </location>
</feature>
<gene>
    <name evidence="3" type="ORF">FHK87_23895</name>
</gene>
<feature type="transmembrane region" description="Helical" evidence="2">
    <location>
        <begin position="99"/>
        <end position="119"/>
    </location>
</feature>
<keyword evidence="4" id="KW-1185">Reference proteome</keyword>
<accession>A0A504IT44</accession>
<name>A0A504IT44_9FLAO</name>
<reference evidence="3 4" key="1">
    <citation type="submission" date="2019-06" db="EMBL/GenBank/DDBJ databases">
        <authorList>
            <person name="Meng X."/>
        </authorList>
    </citation>
    <scope>NUCLEOTIDE SEQUENCE [LARGE SCALE GENOMIC DNA]</scope>
    <source>
        <strain evidence="3 4">M625</strain>
    </source>
</reference>
<evidence type="ECO:0000256" key="2">
    <source>
        <dbReference type="SAM" id="Phobius"/>
    </source>
</evidence>
<feature type="transmembrane region" description="Helical" evidence="2">
    <location>
        <begin position="21"/>
        <end position="39"/>
    </location>
</feature>
<evidence type="ECO:0000256" key="1">
    <source>
        <dbReference type="PROSITE-ProRule" id="PRU00339"/>
    </source>
</evidence>
<comment type="caution">
    <text evidence="3">The sequence shown here is derived from an EMBL/GenBank/DDBJ whole genome shotgun (WGS) entry which is preliminary data.</text>
</comment>
<feature type="transmembrane region" description="Helical" evidence="2">
    <location>
        <begin position="148"/>
        <end position="168"/>
    </location>
</feature>
<dbReference type="InterPro" id="IPR011990">
    <property type="entry name" value="TPR-like_helical_dom_sf"/>
</dbReference>
<evidence type="ECO:0000313" key="4">
    <source>
        <dbReference type="Proteomes" id="UP000315540"/>
    </source>
</evidence>
<keyword evidence="2" id="KW-0472">Membrane</keyword>
<keyword evidence="2" id="KW-0812">Transmembrane</keyword>
<dbReference type="InterPro" id="IPR052943">
    <property type="entry name" value="TMTC_O-mannosyl-trnsfr"/>
</dbReference>
<protein>
    <submittedName>
        <fullName evidence="3">Tetratricopeptide repeat protein</fullName>
    </submittedName>
</protein>
<dbReference type="EMBL" id="VFWZ01000010">
    <property type="protein sequence ID" value="TPN81647.1"/>
    <property type="molecule type" value="Genomic_DNA"/>
</dbReference>
<dbReference type="SMART" id="SM00028">
    <property type="entry name" value="TPR"/>
    <property type="match status" value="5"/>
</dbReference>
<dbReference type="PANTHER" id="PTHR44809">
    <property type="match status" value="1"/>
</dbReference>
<dbReference type="SUPFAM" id="SSF48452">
    <property type="entry name" value="TPR-like"/>
    <property type="match status" value="1"/>
</dbReference>
<feature type="repeat" description="TPR" evidence="1">
    <location>
        <begin position="452"/>
        <end position="485"/>
    </location>
</feature>
<keyword evidence="1" id="KW-0802">TPR repeat</keyword>
<dbReference type="Proteomes" id="UP000315540">
    <property type="component" value="Unassembled WGS sequence"/>
</dbReference>
<dbReference type="PANTHER" id="PTHR44809:SF1">
    <property type="entry name" value="PROTEIN O-MANNOSYL-TRANSFERASE TMTC1"/>
    <property type="match status" value="1"/>
</dbReference>
<dbReference type="PROSITE" id="PS50005">
    <property type="entry name" value="TPR"/>
    <property type="match status" value="2"/>
</dbReference>
<keyword evidence="2" id="KW-1133">Transmembrane helix</keyword>
<proteinExistence type="predicted"/>
<feature type="transmembrane region" description="Helical" evidence="2">
    <location>
        <begin position="296"/>
        <end position="313"/>
    </location>
</feature>
<feature type="transmembrane region" description="Helical" evidence="2">
    <location>
        <begin position="350"/>
        <end position="368"/>
    </location>
</feature>
<feature type="transmembrane region" description="Helical" evidence="2">
    <location>
        <begin position="180"/>
        <end position="207"/>
    </location>
</feature>
<organism evidence="3 4">
    <name type="scientific">Aquimarina algicola</name>
    <dbReference type="NCBI Taxonomy" id="2589995"/>
    <lineage>
        <taxon>Bacteria</taxon>
        <taxon>Pseudomonadati</taxon>
        <taxon>Bacteroidota</taxon>
        <taxon>Flavobacteriia</taxon>
        <taxon>Flavobacteriales</taxon>
        <taxon>Flavobacteriaceae</taxon>
        <taxon>Aquimarina</taxon>
    </lineage>
</organism>